<feature type="domain" description="Cilia- and flagella-associated protein 58 central coiled coil" evidence="3">
    <location>
        <begin position="29"/>
        <end position="152"/>
    </location>
</feature>
<protein>
    <recommendedName>
        <fullName evidence="3">Cilia- and flagella-associated protein 58 central coiled coil domain-containing protein</fullName>
    </recommendedName>
</protein>
<feature type="transmembrane region" description="Helical" evidence="2">
    <location>
        <begin position="253"/>
        <end position="271"/>
    </location>
</feature>
<comment type="subcellular location">
    <subcellularLocation>
        <location evidence="1">Membrane</location>
        <topology evidence="1">Multi-pass membrane protein</topology>
    </subcellularLocation>
</comment>
<dbReference type="Proteomes" id="UP001482620">
    <property type="component" value="Unassembled WGS sequence"/>
</dbReference>
<keyword evidence="2" id="KW-0812">Transmembrane</keyword>
<evidence type="ECO:0000256" key="1">
    <source>
        <dbReference type="ARBA" id="ARBA00004141"/>
    </source>
</evidence>
<dbReference type="Pfam" id="PF21771">
    <property type="entry name" value="CFAP58_CC"/>
    <property type="match status" value="1"/>
</dbReference>
<evidence type="ECO:0000313" key="4">
    <source>
        <dbReference type="EMBL" id="MEQ2240844.1"/>
    </source>
</evidence>
<keyword evidence="5" id="KW-1185">Reference proteome</keyword>
<gene>
    <name evidence="4" type="ORF">ILYODFUR_019231</name>
</gene>
<proteinExistence type="predicted"/>
<evidence type="ECO:0000259" key="3">
    <source>
        <dbReference type="Pfam" id="PF21771"/>
    </source>
</evidence>
<dbReference type="SUPFAM" id="SSF103473">
    <property type="entry name" value="MFS general substrate transporter"/>
    <property type="match status" value="1"/>
</dbReference>
<dbReference type="Gene3D" id="1.20.1250.20">
    <property type="entry name" value="MFS general substrate transporter like domains"/>
    <property type="match status" value="1"/>
</dbReference>
<feature type="non-terminal residue" evidence="4">
    <location>
        <position position="338"/>
    </location>
</feature>
<organism evidence="4 5">
    <name type="scientific">Ilyodon furcidens</name>
    <name type="common">goldbreast splitfin</name>
    <dbReference type="NCBI Taxonomy" id="33524"/>
    <lineage>
        <taxon>Eukaryota</taxon>
        <taxon>Metazoa</taxon>
        <taxon>Chordata</taxon>
        <taxon>Craniata</taxon>
        <taxon>Vertebrata</taxon>
        <taxon>Euteleostomi</taxon>
        <taxon>Actinopterygii</taxon>
        <taxon>Neopterygii</taxon>
        <taxon>Teleostei</taxon>
        <taxon>Neoteleostei</taxon>
        <taxon>Acanthomorphata</taxon>
        <taxon>Ovalentaria</taxon>
        <taxon>Atherinomorphae</taxon>
        <taxon>Cyprinodontiformes</taxon>
        <taxon>Goodeidae</taxon>
        <taxon>Ilyodon</taxon>
    </lineage>
</organism>
<comment type="caution">
    <text evidence="4">The sequence shown here is derived from an EMBL/GenBank/DDBJ whole genome shotgun (WGS) entry which is preliminary data.</text>
</comment>
<keyword evidence="2" id="KW-1133">Transmembrane helix</keyword>
<accession>A0ABV0U6M5</accession>
<reference evidence="4 5" key="1">
    <citation type="submission" date="2021-06" db="EMBL/GenBank/DDBJ databases">
        <authorList>
            <person name="Palmer J.M."/>
        </authorList>
    </citation>
    <scope>NUCLEOTIDE SEQUENCE [LARGE SCALE GENOMIC DNA]</scope>
    <source>
        <strain evidence="5">if_2019</strain>
        <tissue evidence="4">Muscle</tissue>
    </source>
</reference>
<keyword evidence="2" id="KW-0472">Membrane</keyword>
<feature type="transmembrane region" description="Helical" evidence="2">
    <location>
        <begin position="219"/>
        <end position="241"/>
    </location>
</feature>
<dbReference type="PANTHER" id="PTHR24002">
    <property type="entry name" value="SOLUTE CARRIER FAMILY 22 MEMBER 18"/>
    <property type="match status" value="1"/>
</dbReference>
<name>A0ABV0U6M5_9TELE</name>
<dbReference type="InterPro" id="IPR049270">
    <property type="entry name" value="CFAP58_CC"/>
</dbReference>
<feature type="transmembrane region" description="Helical" evidence="2">
    <location>
        <begin position="283"/>
        <end position="301"/>
    </location>
</feature>
<evidence type="ECO:0000313" key="5">
    <source>
        <dbReference type="Proteomes" id="UP001482620"/>
    </source>
</evidence>
<dbReference type="PANTHER" id="PTHR24002:SF3">
    <property type="entry name" value="SOLUTE CARRIER FAMILY 22 MEMBER 18"/>
    <property type="match status" value="1"/>
</dbReference>
<dbReference type="InterPro" id="IPR036259">
    <property type="entry name" value="MFS_trans_sf"/>
</dbReference>
<dbReference type="EMBL" id="JAHRIQ010059842">
    <property type="protein sequence ID" value="MEQ2240844.1"/>
    <property type="molecule type" value="Genomic_DNA"/>
</dbReference>
<sequence>MQNKNKTLQRENKALQKQVEHLLTGGTLLKVEHQRAIKLIQNRELLRGQLVQCKNQLVVLVKKINIQETDLRRECKISERAEQHSLKEQLEQVIKERDCLNDKWVCCQNECSELRDKISTQQSSLNKKESQCREEMRQIHLLKLDDQRLERGRIFEEELSSERKKLIKSTAHRSLKNQTGGNLQGRVSQSIFVAENQNQKVFSLGEITRLMKFPGVMRIFLVKIITGLPSGIFQVMFSIIAMDFFKLEAKQNGYLMAYFGIVQMVVQGGVIGRLTSRFPERSLLLLSIGVTAGVGLAQAYMQTVFQLCLTVTPWIFSLSVFNVITDSMLTKSVPSSDT</sequence>
<evidence type="ECO:0000256" key="2">
    <source>
        <dbReference type="SAM" id="Phobius"/>
    </source>
</evidence>